<protein>
    <submittedName>
        <fullName evidence="1">Uncharacterized protein</fullName>
    </submittedName>
</protein>
<organism evidence="1">
    <name type="scientific">Rhizophora mucronata</name>
    <name type="common">Asiatic mangrove</name>
    <dbReference type="NCBI Taxonomy" id="61149"/>
    <lineage>
        <taxon>Eukaryota</taxon>
        <taxon>Viridiplantae</taxon>
        <taxon>Streptophyta</taxon>
        <taxon>Embryophyta</taxon>
        <taxon>Tracheophyta</taxon>
        <taxon>Spermatophyta</taxon>
        <taxon>Magnoliopsida</taxon>
        <taxon>eudicotyledons</taxon>
        <taxon>Gunneridae</taxon>
        <taxon>Pentapetalae</taxon>
        <taxon>rosids</taxon>
        <taxon>fabids</taxon>
        <taxon>Malpighiales</taxon>
        <taxon>Rhizophoraceae</taxon>
        <taxon>Rhizophora</taxon>
    </lineage>
</organism>
<proteinExistence type="predicted"/>
<accession>A0A2P2QBP2</accession>
<sequence>MENFISLSTCLEDQGASTAGLFGHGSPIWRLI</sequence>
<name>A0A2P2QBP2_RHIMU</name>
<dbReference type="AlphaFoldDB" id="A0A2P2QBP2"/>
<evidence type="ECO:0000313" key="1">
    <source>
        <dbReference type="EMBL" id="MBX64349.1"/>
    </source>
</evidence>
<dbReference type="EMBL" id="GGEC01083865">
    <property type="protein sequence ID" value="MBX64349.1"/>
    <property type="molecule type" value="Transcribed_RNA"/>
</dbReference>
<reference evidence="1" key="1">
    <citation type="submission" date="2018-02" db="EMBL/GenBank/DDBJ databases">
        <title>Rhizophora mucronata_Transcriptome.</title>
        <authorList>
            <person name="Meera S.P."/>
            <person name="Sreeshan A."/>
            <person name="Augustine A."/>
        </authorList>
    </citation>
    <scope>NUCLEOTIDE SEQUENCE</scope>
    <source>
        <tissue evidence="1">Leaf</tissue>
    </source>
</reference>